<gene>
    <name evidence="1" type="ORF">CB5_LOCUS7621</name>
</gene>
<proteinExistence type="predicted"/>
<dbReference type="AlphaFoldDB" id="A0A6V7P0R8"/>
<protein>
    <submittedName>
        <fullName evidence="1">Uncharacterized protein</fullName>
    </submittedName>
</protein>
<sequence length="105" mass="11556">MALLSPPLAGRAPHPVLTYRLSVLFYRPAAWTVVANLRTRARIFAPTLQSSARPHRFDGWASDLLDNSGTNSFTGSACSIICKRNSMLSLLGHPFFGLQYSYVAD</sequence>
<reference evidence="1" key="1">
    <citation type="submission" date="2020-07" db="EMBL/GenBank/DDBJ databases">
        <authorList>
            <person name="Lin J."/>
        </authorList>
    </citation>
    <scope>NUCLEOTIDE SEQUENCE</scope>
</reference>
<dbReference type="EMBL" id="LR862144">
    <property type="protein sequence ID" value="CAD1824410.1"/>
    <property type="molecule type" value="Genomic_DNA"/>
</dbReference>
<evidence type="ECO:0000313" key="1">
    <source>
        <dbReference type="EMBL" id="CAD1824410.1"/>
    </source>
</evidence>
<accession>A0A6V7P0R8</accession>
<organism evidence="1">
    <name type="scientific">Ananas comosus var. bracteatus</name>
    <name type="common">red pineapple</name>
    <dbReference type="NCBI Taxonomy" id="296719"/>
    <lineage>
        <taxon>Eukaryota</taxon>
        <taxon>Viridiplantae</taxon>
        <taxon>Streptophyta</taxon>
        <taxon>Embryophyta</taxon>
        <taxon>Tracheophyta</taxon>
        <taxon>Spermatophyta</taxon>
        <taxon>Magnoliopsida</taxon>
        <taxon>Liliopsida</taxon>
        <taxon>Poales</taxon>
        <taxon>Bromeliaceae</taxon>
        <taxon>Bromelioideae</taxon>
        <taxon>Ananas</taxon>
    </lineage>
</organism>
<name>A0A6V7P0R8_ANACO</name>